<proteinExistence type="inferred from homology"/>
<keyword evidence="5 6" id="KW-0472">Membrane</keyword>
<comment type="subcellular location">
    <subcellularLocation>
        <location evidence="1">Endomembrane system</location>
    </subcellularLocation>
</comment>
<feature type="domain" description="Transmembrane protein 106 C-terminal" evidence="7">
    <location>
        <begin position="195"/>
        <end position="271"/>
    </location>
</feature>
<gene>
    <name evidence="9" type="ORF">RIMI_LOCUS8227159</name>
</gene>
<accession>A0ABN9LE87</accession>
<evidence type="ECO:0000256" key="3">
    <source>
        <dbReference type="ARBA" id="ARBA00022692"/>
    </source>
</evidence>
<name>A0ABN9LE87_9NEOB</name>
<comment type="similarity">
    <text evidence="2">Belongs to the TMEM106 family.</text>
</comment>
<feature type="transmembrane region" description="Helical" evidence="6">
    <location>
        <begin position="173"/>
        <end position="194"/>
    </location>
</feature>
<evidence type="ECO:0000313" key="10">
    <source>
        <dbReference type="Proteomes" id="UP001176940"/>
    </source>
</evidence>
<feature type="domain" description="Transmembrane protein 106 N-terminal" evidence="8">
    <location>
        <begin position="124"/>
        <end position="172"/>
    </location>
</feature>
<keyword evidence="4 6" id="KW-1133">Transmembrane helix</keyword>
<dbReference type="PANTHER" id="PTHR28556">
    <property type="entry name" value="TRANSMEMBRANE PROTEIN 106B"/>
    <property type="match status" value="1"/>
</dbReference>
<keyword evidence="10" id="KW-1185">Reference proteome</keyword>
<feature type="domain" description="Transmembrane protein 106 C-terminal" evidence="7">
    <location>
        <begin position="349"/>
        <end position="382"/>
    </location>
</feature>
<organism evidence="9 10">
    <name type="scientific">Ranitomeya imitator</name>
    <name type="common">mimic poison frog</name>
    <dbReference type="NCBI Taxonomy" id="111125"/>
    <lineage>
        <taxon>Eukaryota</taxon>
        <taxon>Metazoa</taxon>
        <taxon>Chordata</taxon>
        <taxon>Craniata</taxon>
        <taxon>Vertebrata</taxon>
        <taxon>Euteleostomi</taxon>
        <taxon>Amphibia</taxon>
        <taxon>Batrachia</taxon>
        <taxon>Anura</taxon>
        <taxon>Neobatrachia</taxon>
        <taxon>Hyloidea</taxon>
        <taxon>Dendrobatidae</taxon>
        <taxon>Dendrobatinae</taxon>
        <taxon>Ranitomeya</taxon>
    </lineage>
</organism>
<dbReference type="Proteomes" id="UP001176940">
    <property type="component" value="Unassembled WGS sequence"/>
</dbReference>
<dbReference type="Pfam" id="PF21002">
    <property type="entry name" value="TMEM106_N"/>
    <property type="match status" value="1"/>
</dbReference>
<dbReference type="InterPro" id="IPR009790">
    <property type="entry name" value="TMEM106"/>
</dbReference>
<dbReference type="Pfam" id="PF07092">
    <property type="entry name" value="TMEM106"/>
    <property type="match status" value="2"/>
</dbReference>
<dbReference type="InterPro" id="IPR048511">
    <property type="entry name" value="TMEM106_N"/>
</dbReference>
<evidence type="ECO:0000256" key="2">
    <source>
        <dbReference type="ARBA" id="ARBA00008111"/>
    </source>
</evidence>
<evidence type="ECO:0000259" key="8">
    <source>
        <dbReference type="Pfam" id="PF21002"/>
    </source>
</evidence>
<dbReference type="InterPro" id="IPR048509">
    <property type="entry name" value="TMEM106_C"/>
</dbReference>
<evidence type="ECO:0000256" key="5">
    <source>
        <dbReference type="ARBA" id="ARBA00023136"/>
    </source>
</evidence>
<evidence type="ECO:0000259" key="7">
    <source>
        <dbReference type="Pfam" id="PF07092"/>
    </source>
</evidence>
<dbReference type="PANTHER" id="PTHR28556:SF3">
    <property type="entry name" value="TRANSMEMBRANE PROTEIN 106A"/>
    <property type="match status" value="1"/>
</dbReference>
<evidence type="ECO:0000256" key="4">
    <source>
        <dbReference type="ARBA" id="ARBA00022989"/>
    </source>
</evidence>
<reference evidence="9" key="1">
    <citation type="submission" date="2023-07" db="EMBL/GenBank/DDBJ databases">
        <authorList>
            <person name="Stuckert A."/>
        </authorList>
    </citation>
    <scope>NUCLEOTIDE SEQUENCE</scope>
</reference>
<evidence type="ECO:0008006" key="11">
    <source>
        <dbReference type="Google" id="ProtNLM"/>
    </source>
</evidence>
<evidence type="ECO:0000313" key="9">
    <source>
        <dbReference type="EMBL" id="CAJ0940056.1"/>
    </source>
</evidence>
<evidence type="ECO:0000256" key="1">
    <source>
        <dbReference type="ARBA" id="ARBA00004308"/>
    </source>
</evidence>
<comment type="caution">
    <text evidence="9">The sequence shown here is derived from an EMBL/GenBank/DDBJ whole genome shotgun (WGS) entry which is preliminary data.</text>
</comment>
<sequence>MNRRPPLWEVEPLIHISNERSHVTAEEGKKLQHRSPWDGRDSARIAGTRSVYCRSCTDFHCKPNIPYCSATYTVVLVGYNFNDIMRKVLTLLRPSQNRETEPMLDGQEYGSPPPYISINSNDASTSCNSIEESATVTCPTCRGTGRIPRGQEKELVALIPYSDQRLKPRRTKLYVALAVSCCILVFFLVVFFLYPRSVTLYHAGVNSSVVIIDTASLTVTLQTTNKLNISNNNLFGIEILSLNVEVLHVAVVVGTLTLKEVKKIGPLTTEQGSCHPQNRRADKVRLRRSRSVKTRRGRHRKKLGVPGQETHRIGPPLGDYNLTSISHLSGYIGGLFTALQNAVDKPLMPIFYTVESQVHDVSTYDVCTWKQIHVHNILLHVQ</sequence>
<keyword evidence="3 6" id="KW-0812">Transmembrane</keyword>
<evidence type="ECO:0000256" key="6">
    <source>
        <dbReference type="SAM" id="Phobius"/>
    </source>
</evidence>
<dbReference type="EMBL" id="CAUEEQ010016170">
    <property type="protein sequence ID" value="CAJ0940056.1"/>
    <property type="molecule type" value="Genomic_DNA"/>
</dbReference>
<protein>
    <recommendedName>
        <fullName evidence="11">Transmembrane protein 106A</fullName>
    </recommendedName>
</protein>